<dbReference type="PANTHER" id="PTHR33564:SF15">
    <property type="entry name" value="PROTEIN, PUTATIVE-RELATED"/>
    <property type="match status" value="1"/>
</dbReference>
<proteinExistence type="predicted"/>
<protein>
    <submittedName>
        <fullName evidence="3">Uncharacterized protein</fullName>
    </submittedName>
</protein>
<evidence type="ECO:0000256" key="2">
    <source>
        <dbReference type="SAM" id="Phobius"/>
    </source>
</evidence>
<evidence type="ECO:0000313" key="4">
    <source>
        <dbReference type="Proteomes" id="UP000241394"/>
    </source>
</evidence>
<name>A0A2R6QFV0_ACTCC</name>
<feature type="compositionally biased region" description="Polar residues" evidence="1">
    <location>
        <begin position="33"/>
        <end position="56"/>
    </location>
</feature>
<dbReference type="InParanoid" id="A0A2R6QFV0"/>
<keyword evidence="2" id="KW-1133">Transmembrane helix</keyword>
<comment type="caution">
    <text evidence="3">The sequence shown here is derived from an EMBL/GenBank/DDBJ whole genome shotgun (WGS) entry which is preliminary data.</text>
</comment>
<dbReference type="FunCoup" id="A0A2R6QFV0">
    <property type="interactions" value="351"/>
</dbReference>
<sequence>MSSILSSPGVVLATAMAISGAIFLALRREKNFPPTQFPGNQDSQRTEQIPRSSCLSSDGKKRERKKKRVQFAESVKDRSGNGEEYRKEHKKSTNSRSCRGQIRQMPANRVALYSGILRDRVQRIEFSY</sequence>
<organism evidence="3 4">
    <name type="scientific">Actinidia chinensis var. chinensis</name>
    <name type="common">Chinese soft-hair kiwi</name>
    <dbReference type="NCBI Taxonomy" id="1590841"/>
    <lineage>
        <taxon>Eukaryota</taxon>
        <taxon>Viridiplantae</taxon>
        <taxon>Streptophyta</taxon>
        <taxon>Embryophyta</taxon>
        <taxon>Tracheophyta</taxon>
        <taxon>Spermatophyta</taxon>
        <taxon>Magnoliopsida</taxon>
        <taxon>eudicotyledons</taxon>
        <taxon>Gunneridae</taxon>
        <taxon>Pentapetalae</taxon>
        <taxon>asterids</taxon>
        <taxon>Ericales</taxon>
        <taxon>Actinidiaceae</taxon>
        <taxon>Actinidia</taxon>
    </lineage>
</organism>
<keyword evidence="4" id="KW-1185">Reference proteome</keyword>
<reference evidence="4" key="2">
    <citation type="journal article" date="2018" name="BMC Genomics">
        <title>A manually annotated Actinidia chinensis var. chinensis (kiwifruit) genome highlights the challenges associated with draft genomes and gene prediction in plants.</title>
        <authorList>
            <person name="Pilkington S.M."/>
            <person name="Crowhurst R."/>
            <person name="Hilario E."/>
            <person name="Nardozza S."/>
            <person name="Fraser L."/>
            <person name="Peng Y."/>
            <person name="Gunaseelan K."/>
            <person name="Simpson R."/>
            <person name="Tahir J."/>
            <person name="Deroles S.C."/>
            <person name="Templeton K."/>
            <person name="Luo Z."/>
            <person name="Davy M."/>
            <person name="Cheng C."/>
            <person name="McNeilage M."/>
            <person name="Scaglione D."/>
            <person name="Liu Y."/>
            <person name="Zhang Q."/>
            <person name="Datson P."/>
            <person name="De Silva N."/>
            <person name="Gardiner S.E."/>
            <person name="Bassett H."/>
            <person name="Chagne D."/>
            <person name="McCallum J."/>
            <person name="Dzierzon H."/>
            <person name="Deng C."/>
            <person name="Wang Y.Y."/>
            <person name="Barron L."/>
            <person name="Manako K."/>
            <person name="Bowen J."/>
            <person name="Foster T.M."/>
            <person name="Erridge Z.A."/>
            <person name="Tiffin H."/>
            <person name="Waite C.N."/>
            <person name="Davies K.M."/>
            <person name="Grierson E.P."/>
            <person name="Laing W.A."/>
            <person name="Kirk R."/>
            <person name="Chen X."/>
            <person name="Wood M."/>
            <person name="Montefiori M."/>
            <person name="Brummell D.A."/>
            <person name="Schwinn K.E."/>
            <person name="Catanach A."/>
            <person name="Fullerton C."/>
            <person name="Li D."/>
            <person name="Meiyalaghan S."/>
            <person name="Nieuwenhuizen N."/>
            <person name="Read N."/>
            <person name="Prakash R."/>
            <person name="Hunter D."/>
            <person name="Zhang H."/>
            <person name="McKenzie M."/>
            <person name="Knabel M."/>
            <person name="Harris A."/>
            <person name="Allan A.C."/>
            <person name="Gleave A."/>
            <person name="Chen A."/>
            <person name="Janssen B.J."/>
            <person name="Plunkett B."/>
            <person name="Ampomah-Dwamena C."/>
            <person name="Voogd C."/>
            <person name="Leif D."/>
            <person name="Lafferty D."/>
            <person name="Souleyre E.J.F."/>
            <person name="Varkonyi-Gasic E."/>
            <person name="Gambi F."/>
            <person name="Hanley J."/>
            <person name="Yao J.L."/>
            <person name="Cheung J."/>
            <person name="David K.M."/>
            <person name="Warren B."/>
            <person name="Marsh K."/>
            <person name="Snowden K.C."/>
            <person name="Lin-Wang K."/>
            <person name="Brian L."/>
            <person name="Martinez-Sanchez M."/>
            <person name="Wang M."/>
            <person name="Ileperuma N."/>
            <person name="Macnee N."/>
            <person name="Campin R."/>
            <person name="McAtee P."/>
            <person name="Drummond R.S.M."/>
            <person name="Espley R.V."/>
            <person name="Ireland H.S."/>
            <person name="Wu R."/>
            <person name="Atkinson R.G."/>
            <person name="Karunairetnam S."/>
            <person name="Bulley S."/>
            <person name="Chunkath S."/>
            <person name="Hanley Z."/>
            <person name="Storey R."/>
            <person name="Thrimawithana A.H."/>
            <person name="Thomson S."/>
            <person name="David C."/>
            <person name="Testolin R."/>
            <person name="Huang H."/>
            <person name="Hellens R.P."/>
            <person name="Schaffer R.J."/>
        </authorList>
    </citation>
    <scope>NUCLEOTIDE SEQUENCE [LARGE SCALE GENOMIC DNA]</scope>
    <source>
        <strain evidence="4">cv. Red5</strain>
    </source>
</reference>
<dbReference type="STRING" id="1590841.A0A2R6QFV0"/>
<gene>
    <name evidence="3" type="ORF">CEY00_Acc17852</name>
</gene>
<dbReference type="EMBL" id="NKQK01000016">
    <property type="protein sequence ID" value="PSS07504.1"/>
    <property type="molecule type" value="Genomic_DNA"/>
</dbReference>
<feature type="transmembrane region" description="Helical" evidence="2">
    <location>
        <begin position="6"/>
        <end position="26"/>
    </location>
</feature>
<dbReference type="OMA" id="TSQVHDQ"/>
<evidence type="ECO:0000256" key="1">
    <source>
        <dbReference type="SAM" id="MobiDB-lite"/>
    </source>
</evidence>
<feature type="region of interest" description="Disordered" evidence="1">
    <location>
        <begin position="32"/>
        <end position="99"/>
    </location>
</feature>
<feature type="compositionally biased region" description="Basic and acidic residues" evidence="1">
    <location>
        <begin position="74"/>
        <end position="87"/>
    </location>
</feature>
<evidence type="ECO:0000313" key="3">
    <source>
        <dbReference type="EMBL" id="PSS07504.1"/>
    </source>
</evidence>
<keyword evidence="2" id="KW-0812">Transmembrane</keyword>
<dbReference type="Proteomes" id="UP000241394">
    <property type="component" value="Chromosome LG16"/>
</dbReference>
<reference evidence="3 4" key="1">
    <citation type="submission" date="2017-07" db="EMBL/GenBank/DDBJ databases">
        <title>An improved, manually edited Actinidia chinensis var. chinensis (kiwifruit) genome highlights the challenges associated with draft genomes and gene prediction in plants.</title>
        <authorList>
            <person name="Pilkington S."/>
            <person name="Crowhurst R."/>
            <person name="Hilario E."/>
            <person name="Nardozza S."/>
            <person name="Fraser L."/>
            <person name="Peng Y."/>
            <person name="Gunaseelan K."/>
            <person name="Simpson R."/>
            <person name="Tahir J."/>
            <person name="Deroles S."/>
            <person name="Templeton K."/>
            <person name="Luo Z."/>
            <person name="Davy M."/>
            <person name="Cheng C."/>
            <person name="Mcneilage M."/>
            <person name="Scaglione D."/>
            <person name="Liu Y."/>
            <person name="Zhang Q."/>
            <person name="Datson P."/>
            <person name="De Silva N."/>
            <person name="Gardiner S."/>
            <person name="Bassett H."/>
            <person name="Chagne D."/>
            <person name="Mccallum J."/>
            <person name="Dzierzon H."/>
            <person name="Deng C."/>
            <person name="Wang Y.-Y."/>
            <person name="Barron N."/>
            <person name="Manako K."/>
            <person name="Bowen J."/>
            <person name="Foster T."/>
            <person name="Erridge Z."/>
            <person name="Tiffin H."/>
            <person name="Waite C."/>
            <person name="Davies K."/>
            <person name="Grierson E."/>
            <person name="Laing W."/>
            <person name="Kirk R."/>
            <person name="Chen X."/>
            <person name="Wood M."/>
            <person name="Montefiori M."/>
            <person name="Brummell D."/>
            <person name="Schwinn K."/>
            <person name="Catanach A."/>
            <person name="Fullerton C."/>
            <person name="Li D."/>
            <person name="Meiyalaghan S."/>
            <person name="Nieuwenhuizen N."/>
            <person name="Read N."/>
            <person name="Prakash R."/>
            <person name="Hunter D."/>
            <person name="Zhang H."/>
            <person name="Mckenzie M."/>
            <person name="Knabel M."/>
            <person name="Harris A."/>
            <person name="Allan A."/>
            <person name="Chen A."/>
            <person name="Janssen B."/>
            <person name="Plunkett B."/>
            <person name="Dwamena C."/>
            <person name="Voogd C."/>
            <person name="Leif D."/>
            <person name="Lafferty D."/>
            <person name="Souleyre E."/>
            <person name="Varkonyi-Gasic E."/>
            <person name="Gambi F."/>
            <person name="Hanley J."/>
            <person name="Yao J.-L."/>
            <person name="Cheung J."/>
            <person name="David K."/>
            <person name="Warren B."/>
            <person name="Marsh K."/>
            <person name="Snowden K."/>
            <person name="Lin-Wang K."/>
            <person name="Brian L."/>
            <person name="Martinez-Sanchez M."/>
            <person name="Wang M."/>
            <person name="Ileperuma N."/>
            <person name="Macnee N."/>
            <person name="Campin R."/>
            <person name="Mcatee P."/>
            <person name="Drummond R."/>
            <person name="Espley R."/>
            <person name="Ireland H."/>
            <person name="Wu R."/>
            <person name="Atkinson R."/>
            <person name="Karunairetnam S."/>
            <person name="Bulley S."/>
            <person name="Chunkath S."/>
            <person name="Hanley Z."/>
            <person name="Storey R."/>
            <person name="Thrimawithana A."/>
            <person name="Thomson S."/>
            <person name="David C."/>
            <person name="Testolin R."/>
        </authorList>
    </citation>
    <scope>NUCLEOTIDE SEQUENCE [LARGE SCALE GENOMIC DNA]</scope>
    <source>
        <strain evidence="4">cv. Red5</strain>
        <tissue evidence="3">Young leaf</tissue>
    </source>
</reference>
<accession>A0A2R6QFV0</accession>
<keyword evidence="2" id="KW-0472">Membrane</keyword>
<dbReference type="AlphaFoldDB" id="A0A2R6QFV0"/>
<dbReference type="PANTHER" id="PTHR33564">
    <property type="entry name" value="TRANSMEMBRANE PROTEIN"/>
    <property type="match status" value="1"/>
</dbReference>
<dbReference type="Gramene" id="PSS07504">
    <property type="protein sequence ID" value="PSS07504"/>
    <property type="gene ID" value="CEY00_Acc17852"/>
</dbReference>
<dbReference type="OrthoDB" id="695890at2759"/>